<dbReference type="Gene3D" id="3.40.50.850">
    <property type="entry name" value="Isochorismatase-like"/>
    <property type="match status" value="1"/>
</dbReference>
<dbReference type="AlphaFoldDB" id="A0A133V2H7"/>
<proteinExistence type="predicted"/>
<evidence type="ECO:0000313" key="4">
    <source>
        <dbReference type="Proteomes" id="UP000070520"/>
    </source>
</evidence>
<dbReference type="PANTHER" id="PTHR43540:SF6">
    <property type="entry name" value="ISOCHORISMATASE-LIKE DOMAIN-CONTAINING PROTEIN"/>
    <property type="match status" value="1"/>
</dbReference>
<evidence type="ECO:0000256" key="1">
    <source>
        <dbReference type="ARBA" id="ARBA00022801"/>
    </source>
</evidence>
<dbReference type="GO" id="GO:0016787">
    <property type="term" value="F:hydrolase activity"/>
    <property type="evidence" value="ECO:0007669"/>
    <property type="project" value="UniProtKB-KW"/>
</dbReference>
<dbReference type="Proteomes" id="UP000070520">
    <property type="component" value="Unassembled WGS sequence"/>
</dbReference>
<reference evidence="3 4" key="1">
    <citation type="journal article" date="2016" name="Sci. Rep.">
        <title>Metabolic traits of an uncultured archaeal lineage -MSBL1- from brine pools of the Red Sea.</title>
        <authorList>
            <person name="Mwirichia R."/>
            <person name="Alam I."/>
            <person name="Rashid M."/>
            <person name="Vinu M."/>
            <person name="Ba-Alawi W."/>
            <person name="Anthony Kamau A."/>
            <person name="Kamanda Ngugi D."/>
            <person name="Goker M."/>
            <person name="Klenk H.P."/>
            <person name="Bajic V."/>
            <person name="Stingl U."/>
        </authorList>
    </citation>
    <scope>NUCLEOTIDE SEQUENCE [LARGE SCALE GENOMIC DNA]</scope>
    <source>
        <strain evidence="3">SCGC-AAA261C02</strain>
    </source>
</reference>
<dbReference type="EMBL" id="LHXW01000001">
    <property type="protein sequence ID" value="KXB00606.1"/>
    <property type="molecule type" value="Genomic_DNA"/>
</dbReference>
<evidence type="ECO:0000259" key="2">
    <source>
        <dbReference type="Pfam" id="PF00857"/>
    </source>
</evidence>
<dbReference type="InterPro" id="IPR036380">
    <property type="entry name" value="Isochorismatase-like_sf"/>
</dbReference>
<accession>A0A133V2H7</accession>
<keyword evidence="1" id="KW-0378">Hydrolase</keyword>
<dbReference type="CDD" id="cd00431">
    <property type="entry name" value="cysteine_hydrolases"/>
    <property type="match status" value="1"/>
</dbReference>
<comment type="caution">
    <text evidence="3">The sequence shown here is derived from an EMBL/GenBank/DDBJ whole genome shotgun (WGS) entry which is preliminary data.</text>
</comment>
<name>A0A133V2H7_9EURY</name>
<dbReference type="InterPro" id="IPR000868">
    <property type="entry name" value="Isochorismatase-like_dom"/>
</dbReference>
<gene>
    <name evidence="3" type="ORF">AKJ42_00065</name>
</gene>
<dbReference type="InterPro" id="IPR050272">
    <property type="entry name" value="Isochorismatase-like_hydrls"/>
</dbReference>
<dbReference type="Pfam" id="PF00857">
    <property type="entry name" value="Isochorismatase"/>
    <property type="match status" value="1"/>
</dbReference>
<evidence type="ECO:0000313" key="3">
    <source>
        <dbReference type="EMBL" id="KXB00606.1"/>
    </source>
</evidence>
<protein>
    <submittedName>
        <fullName evidence="3">Nicotinamidase</fullName>
    </submittedName>
</protein>
<keyword evidence="4" id="KW-1185">Reference proteome</keyword>
<sequence>MKSAVLIIDMINDFVTGRFENERAQKIVPNIKKLLETARSEKIPIIYVRDAHPEDDSEFDIWGPHAVAGSEGSEVIPELESGEGEPVLDKTKYSAFFNTNLNSILENLEVEEVVLTGVLTDICIQHTAADAFFRGYKVIIPRECVDSLSDEENKRAIKFIEKMYGAEISNLKDLLEKMEA</sequence>
<feature type="domain" description="Isochorismatase-like" evidence="2">
    <location>
        <begin position="3"/>
        <end position="165"/>
    </location>
</feature>
<organism evidence="3 4">
    <name type="scientific">candidate division MSBL1 archaeon SCGC-AAA261C02</name>
    <dbReference type="NCBI Taxonomy" id="1698272"/>
    <lineage>
        <taxon>Archaea</taxon>
        <taxon>Methanobacteriati</taxon>
        <taxon>Methanobacteriota</taxon>
        <taxon>candidate division MSBL1</taxon>
    </lineage>
</organism>
<dbReference type="PANTHER" id="PTHR43540">
    <property type="entry name" value="PEROXYUREIDOACRYLATE/UREIDOACRYLATE AMIDOHYDROLASE-RELATED"/>
    <property type="match status" value="1"/>
</dbReference>
<dbReference type="SUPFAM" id="SSF52499">
    <property type="entry name" value="Isochorismatase-like hydrolases"/>
    <property type="match status" value="1"/>
</dbReference>